<dbReference type="PANTHER" id="PTHR43004">
    <property type="entry name" value="TRK SYSTEM POTASSIUM UPTAKE PROTEIN"/>
    <property type="match status" value="1"/>
</dbReference>
<dbReference type="EMBL" id="JBDZYD010000012">
    <property type="protein sequence ID" value="MEQ0563569.1"/>
    <property type="molecule type" value="Genomic_DNA"/>
</dbReference>
<sequence>MEDVVIAGAGPNGLMLACELALAGVRPLVLERLPEPANENRANGLVGQVVRLLDRRGLHERLAGPIGPPVPAFVFGAMRLDLTLADPNPLHILGVPQRQVEAMLNARAAELGVEIRRGHALTGLTQDADSVTVDVDGPGGGYRLTARFLVGADGGRSATRKLAGIDFPGVTDDRTVSRTAHATVPAELTDPRSGGLRVPGHGVIPPFFHYRTETGLFVYAPFPAGPLISTTEWSNEEEAGDETPLTLDELRASARRVLGFDLPLGPPEGDGPHQLRRLRGGNTRLAERFRDGRVLLVGDAAHVHSAIGGPGLNLGLQDAAGLGWKLAAELHGWAPAGLLDTYERERRPVAERVVMHTRAQAALIAPGGNVTALRELFGELLALPSTVQHIADLMSGADIRYEPGTDHPLDGRWAPDLVLDNGIRLAELTRTARPLLLDFTGSLGDDVRGWADRVDLVTGKADGAATALLVRPDGYVAWATSAAEPDEDDRKALRAALERWFGHPLDV</sequence>
<dbReference type="InterPro" id="IPR036188">
    <property type="entry name" value="FAD/NAD-bd_sf"/>
</dbReference>
<accession>A0ABV0LMN6</accession>
<dbReference type="InterPro" id="IPR050641">
    <property type="entry name" value="RIFMO-like"/>
</dbReference>
<evidence type="ECO:0000256" key="2">
    <source>
        <dbReference type="ARBA" id="ARBA00022630"/>
    </source>
</evidence>
<organism evidence="5 6">
    <name type="scientific">Amycolatopsis melonis</name>
    <dbReference type="NCBI Taxonomy" id="3156488"/>
    <lineage>
        <taxon>Bacteria</taxon>
        <taxon>Bacillati</taxon>
        <taxon>Actinomycetota</taxon>
        <taxon>Actinomycetes</taxon>
        <taxon>Pseudonocardiales</taxon>
        <taxon>Pseudonocardiaceae</taxon>
        <taxon>Amycolatopsis</taxon>
    </lineage>
</organism>
<dbReference type="GO" id="GO:0004497">
    <property type="term" value="F:monooxygenase activity"/>
    <property type="evidence" value="ECO:0007669"/>
    <property type="project" value="UniProtKB-KW"/>
</dbReference>
<dbReference type="Pfam" id="PF21274">
    <property type="entry name" value="Rng_hyd_C"/>
    <property type="match status" value="1"/>
</dbReference>
<dbReference type="Gene3D" id="3.50.50.60">
    <property type="entry name" value="FAD/NAD(P)-binding domain"/>
    <property type="match status" value="2"/>
</dbReference>
<keyword evidence="5" id="KW-0503">Monooxygenase</keyword>
<keyword evidence="3" id="KW-0274">FAD</keyword>
<dbReference type="SUPFAM" id="SSF51905">
    <property type="entry name" value="FAD/NAD(P)-binding domain"/>
    <property type="match status" value="1"/>
</dbReference>
<evidence type="ECO:0000313" key="6">
    <source>
        <dbReference type="Proteomes" id="UP001440984"/>
    </source>
</evidence>
<reference evidence="5 6" key="1">
    <citation type="submission" date="2024-05" db="EMBL/GenBank/DDBJ databases">
        <authorList>
            <person name="Zhao H."/>
            <person name="Xu Y."/>
            <person name="Lin S."/>
            <person name="Spain J.C."/>
            <person name="Zhou N.-Y."/>
        </authorList>
    </citation>
    <scope>NUCLEOTIDE SEQUENCE [LARGE SCALE GENOMIC DNA]</scope>
    <source>
        <strain evidence="5 6">NEAU-NG30</strain>
    </source>
</reference>
<dbReference type="InterPro" id="IPR002938">
    <property type="entry name" value="FAD-bd"/>
</dbReference>
<protein>
    <submittedName>
        <fullName evidence="5">FAD-dependent monooxygenase</fullName>
    </submittedName>
</protein>
<evidence type="ECO:0000256" key="3">
    <source>
        <dbReference type="ARBA" id="ARBA00022827"/>
    </source>
</evidence>
<dbReference type="Pfam" id="PF01494">
    <property type="entry name" value="FAD_binding_3"/>
    <property type="match status" value="1"/>
</dbReference>
<comment type="cofactor">
    <cofactor evidence="1">
        <name>FAD</name>
        <dbReference type="ChEBI" id="CHEBI:57692"/>
    </cofactor>
</comment>
<dbReference type="PRINTS" id="PR00420">
    <property type="entry name" value="RNGMNOXGNASE"/>
</dbReference>
<dbReference type="RefSeq" id="WP_348954623.1">
    <property type="nucleotide sequence ID" value="NZ_JBDZYD010000012.1"/>
</dbReference>
<keyword evidence="5" id="KW-0560">Oxidoreductase</keyword>
<proteinExistence type="predicted"/>
<comment type="caution">
    <text evidence="5">The sequence shown here is derived from an EMBL/GenBank/DDBJ whole genome shotgun (WGS) entry which is preliminary data.</text>
</comment>
<evidence type="ECO:0000256" key="1">
    <source>
        <dbReference type="ARBA" id="ARBA00001974"/>
    </source>
</evidence>
<keyword evidence="2" id="KW-0285">Flavoprotein</keyword>
<keyword evidence="6" id="KW-1185">Reference proteome</keyword>
<dbReference type="Gene3D" id="3.40.30.120">
    <property type="match status" value="1"/>
</dbReference>
<dbReference type="Proteomes" id="UP001440984">
    <property type="component" value="Unassembled WGS sequence"/>
</dbReference>
<gene>
    <name evidence="5" type="ORF">ABJI51_31205</name>
</gene>
<evidence type="ECO:0000259" key="4">
    <source>
        <dbReference type="Pfam" id="PF01494"/>
    </source>
</evidence>
<feature type="domain" description="FAD-binding" evidence="4">
    <location>
        <begin position="3"/>
        <end position="356"/>
    </location>
</feature>
<name>A0ABV0LMN6_9PSEU</name>
<dbReference type="PANTHER" id="PTHR43004:SF19">
    <property type="entry name" value="BINDING MONOOXYGENASE, PUTATIVE (JCVI)-RELATED"/>
    <property type="match status" value="1"/>
</dbReference>
<evidence type="ECO:0000313" key="5">
    <source>
        <dbReference type="EMBL" id="MEQ0563569.1"/>
    </source>
</evidence>